<gene>
    <name evidence="6" type="ORF">ACIGG6_12565</name>
</gene>
<accession>A0ABW8BX52</accession>
<feature type="domain" description="CheR-type methyltransferase" evidence="5">
    <location>
        <begin position="1"/>
        <end position="267"/>
    </location>
</feature>
<keyword evidence="2" id="KW-0808">Transferase</keyword>
<keyword evidence="1 6" id="KW-0489">Methyltransferase</keyword>
<proteinExistence type="predicted"/>
<dbReference type="GO" id="GO:0008168">
    <property type="term" value="F:methyltransferase activity"/>
    <property type="evidence" value="ECO:0007669"/>
    <property type="project" value="UniProtKB-KW"/>
</dbReference>
<dbReference type="InterPro" id="IPR000780">
    <property type="entry name" value="CheR_MeTrfase"/>
</dbReference>
<dbReference type="Pfam" id="PF01739">
    <property type="entry name" value="CheR"/>
    <property type="match status" value="1"/>
</dbReference>
<evidence type="ECO:0000256" key="2">
    <source>
        <dbReference type="ARBA" id="ARBA00022679"/>
    </source>
</evidence>
<evidence type="ECO:0000259" key="5">
    <source>
        <dbReference type="PROSITE" id="PS50123"/>
    </source>
</evidence>
<dbReference type="PANTHER" id="PTHR24422">
    <property type="entry name" value="CHEMOTAXIS PROTEIN METHYLTRANSFERASE"/>
    <property type="match status" value="1"/>
</dbReference>
<feature type="region of interest" description="Disordered" evidence="4">
    <location>
        <begin position="271"/>
        <end position="316"/>
    </location>
</feature>
<dbReference type="EMBL" id="JBITWC010000019">
    <property type="protein sequence ID" value="MFI8750817.1"/>
    <property type="molecule type" value="Genomic_DNA"/>
</dbReference>
<dbReference type="CDD" id="cd02440">
    <property type="entry name" value="AdoMet_MTases"/>
    <property type="match status" value="1"/>
</dbReference>
<evidence type="ECO:0000256" key="1">
    <source>
        <dbReference type="ARBA" id="ARBA00022603"/>
    </source>
</evidence>
<dbReference type="Gene3D" id="1.25.40.10">
    <property type="entry name" value="Tetratricopeptide repeat domain"/>
    <property type="match status" value="1"/>
</dbReference>
<dbReference type="InterPro" id="IPR029063">
    <property type="entry name" value="SAM-dependent_MTases_sf"/>
</dbReference>
<organism evidence="6 7">
    <name type="scientific">Vreelandella lionensis</name>
    <dbReference type="NCBI Taxonomy" id="1144478"/>
    <lineage>
        <taxon>Bacteria</taxon>
        <taxon>Pseudomonadati</taxon>
        <taxon>Pseudomonadota</taxon>
        <taxon>Gammaproteobacteria</taxon>
        <taxon>Oceanospirillales</taxon>
        <taxon>Halomonadaceae</taxon>
        <taxon>Vreelandella</taxon>
    </lineage>
</organism>
<evidence type="ECO:0000313" key="6">
    <source>
        <dbReference type="EMBL" id="MFI8750817.1"/>
    </source>
</evidence>
<evidence type="ECO:0000256" key="3">
    <source>
        <dbReference type="ARBA" id="ARBA00022691"/>
    </source>
</evidence>
<evidence type="ECO:0000313" key="7">
    <source>
        <dbReference type="Proteomes" id="UP001614338"/>
    </source>
</evidence>
<dbReference type="InterPro" id="IPR050903">
    <property type="entry name" value="Bact_Chemotaxis_MeTrfase"/>
</dbReference>
<dbReference type="SMART" id="SM00138">
    <property type="entry name" value="MeTrc"/>
    <property type="match status" value="1"/>
</dbReference>
<dbReference type="Gene3D" id="3.40.50.150">
    <property type="entry name" value="Vaccinia Virus protein VP39"/>
    <property type="match status" value="1"/>
</dbReference>
<dbReference type="PROSITE" id="PS50123">
    <property type="entry name" value="CHER"/>
    <property type="match status" value="1"/>
</dbReference>
<protein>
    <submittedName>
        <fullName evidence="6">CheR family methyltransferase</fullName>
    </submittedName>
</protein>
<dbReference type="InterPro" id="IPR011990">
    <property type="entry name" value="TPR-like_helical_dom_sf"/>
</dbReference>
<dbReference type="InterPro" id="IPR022642">
    <property type="entry name" value="CheR_C"/>
</dbReference>
<sequence length="469" mass="52379">MSTLAPFKRLVHQRCGLHLEGLAEARLARAITLINDLTGIYDPETLLARLKQDSTLFDRFVSQLTVNETYFFREPEVLHWLTDTYLPRQLAKKQAPLRLLSAGCSSGEEPYSIAMALLERYGERAKQLFQINGGDVDHQVLNKAQAGIYSGMAFRALSTAFKARYFSPIGRSFQLVEALRQWVTFRHFNLLAPGKHELEGPFDVILFRNVSIYFDETTRRAIQQHLKQLLAPGGIVLCGVTETMGNDLGVLSLVEDQGIFYFQAQSSATTQPTNTHRLAPTSAEPVVGPESAPYVPFTPQNNSVEHSPAPHAEPPLSCEHETAARGTFYDELRHAHELLNQNHFSNAAHLLTPLLAEQPWCVDALLLAGLVARWQQQPQQAFDYFKRALYVAPDCWPAHFYQAELLRQGELPDNPAQRQRGYAAVVRLLEASPQANGGLKEITPPIPPGDACFLAKRYLNKQTAIQGVG</sequence>
<dbReference type="Proteomes" id="UP001614338">
    <property type="component" value="Unassembled WGS sequence"/>
</dbReference>
<dbReference type="PRINTS" id="PR00996">
    <property type="entry name" value="CHERMTFRASE"/>
</dbReference>
<evidence type="ECO:0000256" key="4">
    <source>
        <dbReference type="SAM" id="MobiDB-lite"/>
    </source>
</evidence>
<dbReference type="SUPFAM" id="SSF48452">
    <property type="entry name" value="TPR-like"/>
    <property type="match status" value="1"/>
</dbReference>
<dbReference type="PANTHER" id="PTHR24422:SF19">
    <property type="entry name" value="CHEMOTAXIS PROTEIN METHYLTRANSFERASE"/>
    <property type="match status" value="1"/>
</dbReference>
<keyword evidence="7" id="KW-1185">Reference proteome</keyword>
<reference evidence="6 7" key="1">
    <citation type="submission" date="2024-10" db="EMBL/GenBank/DDBJ databases">
        <title>The Natural Products Discovery Center: Release of the First 8490 Sequenced Strains for Exploring Actinobacteria Biosynthetic Diversity.</title>
        <authorList>
            <person name="Kalkreuter E."/>
            <person name="Kautsar S.A."/>
            <person name="Yang D."/>
            <person name="Bader C.D."/>
            <person name="Teijaro C.N."/>
            <person name="Fluegel L."/>
            <person name="Davis C.M."/>
            <person name="Simpson J.R."/>
            <person name="Lauterbach L."/>
            <person name="Steele A.D."/>
            <person name="Gui C."/>
            <person name="Meng S."/>
            <person name="Li G."/>
            <person name="Viehrig K."/>
            <person name="Ye F."/>
            <person name="Su P."/>
            <person name="Kiefer A.F."/>
            <person name="Nichols A."/>
            <person name="Cepeda A.J."/>
            <person name="Yan W."/>
            <person name="Fan B."/>
            <person name="Jiang Y."/>
            <person name="Adhikari A."/>
            <person name="Zheng C.-J."/>
            <person name="Schuster L."/>
            <person name="Cowan T.M."/>
            <person name="Smanski M.J."/>
            <person name="Chevrette M.G."/>
            <person name="De Carvalho L.P.S."/>
            <person name="Shen B."/>
        </authorList>
    </citation>
    <scope>NUCLEOTIDE SEQUENCE [LARGE SCALE GENOMIC DNA]</scope>
    <source>
        <strain evidence="6 7">NPDC077409</strain>
    </source>
</reference>
<keyword evidence="3" id="KW-0949">S-adenosyl-L-methionine</keyword>
<name>A0ABW8BX52_9GAMM</name>
<dbReference type="GO" id="GO:0032259">
    <property type="term" value="P:methylation"/>
    <property type="evidence" value="ECO:0007669"/>
    <property type="project" value="UniProtKB-KW"/>
</dbReference>
<dbReference type="SUPFAM" id="SSF53335">
    <property type="entry name" value="S-adenosyl-L-methionine-dependent methyltransferases"/>
    <property type="match status" value="1"/>
</dbReference>
<dbReference type="RefSeq" id="WP_399844801.1">
    <property type="nucleotide sequence ID" value="NZ_JBITWC010000019.1"/>
</dbReference>
<comment type="caution">
    <text evidence="6">The sequence shown here is derived from an EMBL/GenBank/DDBJ whole genome shotgun (WGS) entry which is preliminary data.</text>
</comment>